<evidence type="ECO:0000256" key="4">
    <source>
        <dbReference type="ARBA" id="ARBA00023139"/>
    </source>
</evidence>
<evidence type="ECO:0000256" key="2">
    <source>
        <dbReference type="ARBA" id="ARBA00022729"/>
    </source>
</evidence>
<keyword evidence="1" id="KW-1003">Cell membrane</keyword>
<evidence type="ECO:0000313" key="6">
    <source>
        <dbReference type="EMBL" id="MFC5531402.1"/>
    </source>
</evidence>
<dbReference type="Pfam" id="PF13416">
    <property type="entry name" value="SBP_bac_8"/>
    <property type="match status" value="1"/>
</dbReference>
<proteinExistence type="predicted"/>
<protein>
    <submittedName>
        <fullName evidence="6">ABC transporter substrate-binding protein</fullName>
    </submittedName>
</protein>
<dbReference type="EMBL" id="JBHSNC010000054">
    <property type="protein sequence ID" value="MFC5531402.1"/>
    <property type="molecule type" value="Genomic_DNA"/>
</dbReference>
<keyword evidence="2" id="KW-0732">Signal</keyword>
<dbReference type="Gene3D" id="3.40.190.10">
    <property type="entry name" value="Periplasmic binding protein-like II"/>
    <property type="match status" value="1"/>
</dbReference>
<keyword evidence="4" id="KW-0564">Palmitate</keyword>
<dbReference type="Proteomes" id="UP001596108">
    <property type="component" value="Unassembled WGS sequence"/>
</dbReference>
<dbReference type="RefSeq" id="WP_378113364.1">
    <property type="nucleotide sequence ID" value="NZ_JBHSNC010000054.1"/>
</dbReference>
<keyword evidence="5" id="KW-0449">Lipoprotein</keyword>
<evidence type="ECO:0000256" key="3">
    <source>
        <dbReference type="ARBA" id="ARBA00023136"/>
    </source>
</evidence>
<dbReference type="SUPFAM" id="SSF53850">
    <property type="entry name" value="Periplasmic binding protein-like II"/>
    <property type="match status" value="1"/>
</dbReference>
<dbReference type="InterPro" id="IPR050490">
    <property type="entry name" value="Bact_solute-bd_prot1"/>
</dbReference>
<evidence type="ECO:0000256" key="1">
    <source>
        <dbReference type="ARBA" id="ARBA00022475"/>
    </source>
</evidence>
<reference evidence="7" key="1">
    <citation type="journal article" date="2019" name="Int. J. Syst. Evol. Microbiol.">
        <title>The Global Catalogue of Microorganisms (GCM) 10K type strain sequencing project: providing services to taxonomists for standard genome sequencing and annotation.</title>
        <authorList>
            <consortium name="The Broad Institute Genomics Platform"/>
            <consortium name="The Broad Institute Genome Sequencing Center for Infectious Disease"/>
            <person name="Wu L."/>
            <person name="Ma J."/>
        </authorList>
    </citation>
    <scope>NUCLEOTIDE SEQUENCE [LARGE SCALE GENOMIC DNA]</scope>
    <source>
        <strain evidence="7">CGMCC 1.18578</strain>
    </source>
</reference>
<name>A0ABW0R6F9_9BACL</name>
<keyword evidence="3" id="KW-0472">Membrane</keyword>
<organism evidence="6 7">
    <name type="scientific">Cohnella yongneupensis</name>
    <dbReference type="NCBI Taxonomy" id="425006"/>
    <lineage>
        <taxon>Bacteria</taxon>
        <taxon>Bacillati</taxon>
        <taxon>Bacillota</taxon>
        <taxon>Bacilli</taxon>
        <taxon>Bacillales</taxon>
        <taxon>Paenibacillaceae</taxon>
        <taxon>Cohnella</taxon>
    </lineage>
</organism>
<comment type="caution">
    <text evidence="6">The sequence shown here is derived from an EMBL/GenBank/DDBJ whole genome shotgun (WGS) entry which is preliminary data.</text>
</comment>
<keyword evidence="7" id="KW-1185">Reference proteome</keyword>
<dbReference type="PANTHER" id="PTHR43649:SF33">
    <property type="entry name" value="POLYGALACTURONAN_RHAMNOGALACTURONAN-BINDING PROTEIN YTCQ"/>
    <property type="match status" value="1"/>
</dbReference>
<evidence type="ECO:0000313" key="7">
    <source>
        <dbReference type="Proteomes" id="UP001596108"/>
    </source>
</evidence>
<accession>A0ABW0R6F9</accession>
<evidence type="ECO:0000256" key="5">
    <source>
        <dbReference type="ARBA" id="ARBA00023288"/>
    </source>
</evidence>
<dbReference type="PANTHER" id="PTHR43649">
    <property type="entry name" value="ARABINOSE-BINDING PROTEIN-RELATED"/>
    <property type="match status" value="1"/>
</dbReference>
<dbReference type="PROSITE" id="PS51257">
    <property type="entry name" value="PROKAR_LIPOPROTEIN"/>
    <property type="match status" value="1"/>
</dbReference>
<dbReference type="InterPro" id="IPR006059">
    <property type="entry name" value="SBP"/>
</dbReference>
<sequence length="443" mass="50093">MKKPLLVLITGALMLLFLTTSCTMKKKPQEKAVIHFPITTEYEVKETNLQSIKDNLDPREKLLMDIVEHFNSIQDEVEVKTDFITVTSGGWPGSELDLDSYKNKEGTPFDIYRFNSYAAFDFDDVLNKNPGILLDMSSMYNSSAHATIAQTILQGGMHDDKLLMIPATINFNTMTYNKQIFDELNIPYPDSDWTWEQFSEIASHIRASGSYRGSFLPFEPIDLIRLILNISGNDIFASDGSTAIGYLDSEAAIKAIRWFRFYLVANPQSTRYEDWTESDSTAFEEGKMGIASHYSRNESNKLKTGTVPMPRVAGQPNTIPVYMTGMGISSQSLQPQAAWKFIEYLLLSVNKDSLNYAYGLLPASEPLAQEMGKTEEDMTNLYGFVANGACRVKPYWLERVWNNQLKAQLDEIMSADDSEVPDLMHKLAEAVDKELKRQQSSQQ</sequence>
<gene>
    <name evidence="6" type="ORF">ACFPQ4_18440</name>
</gene>